<dbReference type="OrthoDB" id="32195at2"/>
<sequence>MPEILTLSTSHFELSVWTKEIDKAQDLLKKTHHARNADLPVTSIRFSPALLLTQPQDAQLAKSQPGLVLPEALFFENKQYTFEFIFSDAVSTRIEPVIIHRLRGIEEVFHYKPCRLSGSVNFGNDIGWFRLGVRYYVNETLIEQYLSFEVLPTKMAMAKDLEKIHSDVDALYPLWRFSLAQKTDQELAKSNKPHERFPLLWLAHFESLRSALESGVQQICRTPHTRLMPYAKNVSAERLRGRLSAKLEERVTGDLRNGEYQHRYQINAKRLSVNTPENQFVKMVLNKSILELMRFKDRVEREDKVPEQGRISVSFLNELSGWKKPLEQLLNRPFFADVGAFEGMSAESLVLQQRAGYAAVYRIWQELKLYLDLFGRHAAVSMKSVAELYEVWCLLEVRGMLLALGFVETATSRALLNNKGLEKTLTDGMGAAFHFSRADGIKIRLAHEPVFSRSKDPAFGKIYSWTTVQKPDIFLEATFANGEKIQWIFDAKYRIAEDKNGVDCAPDDAINQMHRYRDALIHIHQADDGGHEKSRPVLGAFVLYPGWFEEDAGANPYKDAIDSVGIGGFPLLPGQNNKWLQGFLTNCFGILQYENDASKELTYFIPHPDQFFAEDSGRIAQSGTSLSRYTDLTLTAPLGPDRSKVYSEHYCDGSARWYHIPLSTTNKFSVERNAMREVRYCAIAHGDADGRHITHLYPVKSVKLKNRCDLSIEQTGRMDSEKNTKYWLFELGYAQPLPTALIFPVFPHFKFRLTSAADVLTTKSWNDLPARYAQVK</sequence>
<dbReference type="EMBL" id="CP002159">
    <property type="protein sequence ID" value="ADL55627.1"/>
    <property type="molecule type" value="Genomic_DNA"/>
</dbReference>
<evidence type="ECO:0000313" key="3">
    <source>
        <dbReference type="Proteomes" id="UP000001235"/>
    </source>
</evidence>
<dbReference type="InterPro" id="IPR007505">
    <property type="entry name" value="PDDEXK_7"/>
</dbReference>
<dbReference type="Pfam" id="PF09823">
    <property type="entry name" value="DUF2357"/>
    <property type="match status" value="1"/>
</dbReference>
<protein>
    <recommendedName>
        <fullName evidence="1">DUF2357 domain-containing protein</fullName>
    </recommendedName>
</protein>
<evidence type="ECO:0000313" key="2">
    <source>
        <dbReference type="EMBL" id="ADL55627.1"/>
    </source>
</evidence>
<dbReference type="STRING" id="395494.Galf_1611"/>
<dbReference type="AlphaFoldDB" id="D9SGI0"/>
<dbReference type="eggNOG" id="COG1700">
    <property type="taxonomic scope" value="Bacteria"/>
</dbReference>
<dbReference type="InterPro" id="IPR018633">
    <property type="entry name" value="DUF2357"/>
</dbReference>
<accession>D9SGI0</accession>
<keyword evidence="3" id="KW-1185">Reference proteome</keyword>
<dbReference type="RefSeq" id="WP_013293566.1">
    <property type="nucleotide sequence ID" value="NC_014394.1"/>
</dbReference>
<dbReference type="Pfam" id="PF04411">
    <property type="entry name" value="PDDEXK_7"/>
    <property type="match status" value="1"/>
</dbReference>
<name>D9SGI0_GALCS</name>
<organism evidence="2 3">
    <name type="scientific">Gallionella capsiferriformans (strain ES-2)</name>
    <name type="common">Gallionella ferruginea capsiferriformans (strain ES-2)</name>
    <dbReference type="NCBI Taxonomy" id="395494"/>
    <lineage>
        <taxon>Bacteria</taxon>
        <taxon>Pseudomonadati</taxon>
        <taxon>Pseudomonadota</taxon>
        <taxon>Betaproteobacteria</taxon>
        <taxon>Nitrosomonadales</taxon>
        <taxon>Gallionellaceae</taxon>
        <taxon>Gallionella</taxon>
    </lineage>
</organism>
<reference evidence="2 3" key="1">
    <citation type="submission" date="2010-08" db="EMBL/GenBank/DDBJ databases">
        <title>Complete sequence of Gallionella capsiferriformans ES-2.</title>
        <authorList>
            <consortium name="US DOE Joint Genome Institute"/>
            <person name="Lucas S."/>
            <person name="Copeland A."/>
            <person name="Lapidus A."/>
            <person name="Cheng J.-F."/>
            <person name="Bruce D."/>
            <person name="Goodwin L."/>
            <person name="Pitluck S."/>
            <person name="Chertkov O."/>
            <person name="Davenport K.W."/>
            <person name="Detter J.C."/>
            <person name="Han C."/>
            <person name="Tapia R."/>
            <person name="Land M."/>
            <person name="Hauser L."/>
            <person name="Chang Y.-J."/>
            <person name="Jeffries C."/>
            <person name="Kyrpides N."/>
            <person name="Ivanova N."/>
            <person name="Mikhailova N."/>
            <person name="Shelobolina E.S."/>
            <person name="Picardal F."/>
            <person name="Roden E."/>
            <person name="Emerson D."/>
            <person name="Woyke T."/>
        </authorList>
    </citation>
    <scope>NUCLEOTIDE SEQUENCE [LARGE SCALE GENOMIC DNA]</scope>
    <source>
        <strain evidence="2 3">ES-2</strain>
    </source>
</reference>
<dbReference type="HOGENOM" id="CLU_019820_0_0_4"/>
<evidence type="ECO:0000259" key="1">
    <source>
        <dbReference type="Pfam" id="PF09823"/>
    </source>
</evidence>
<gene>
    <name evidence="2" type="ordered locus">Galf_1611</name>
</gene>
<dbReference type="KEGG" id="gca:Galf_1611"/>
<dbReference type="Proteomes" id="UP000001235">
    <property type="component" value="Chromosome"/>
</dbReference>
<proteinExistence type="predicted"/>
<feature type="domain" description="DUF2357" evidence="1">
    <location>
        <begin position="118"/>
        <end position="364"/>
    </location>
</feature>